<gene>
    <name evidence="1" type="ORF">GEV47_17515</name>
</gene>
<dbReference type="RefSeq" id="WP_153236097.1">
    <property type="nucleotide sequence ID" value="NZ_WINI01000009.1"/>
</dbReference>
<name>A0A843YWV9_9BURK</name>
<keyword evidence="2" id="KW-1185">Reference proteome</keyword>
<dbReference type="OrthoDB" id="9135137at2"/>
<proteinExistence type="predicted"/>
<accession>A0A843YWV9</accession>
<reference evidence="1 2" key="1">
    <citation type="submission" date="2019-10" db="EMBL/GenBank/DDBJ databases">
        <title>Glaciimonas soli sp. nov., a psychrophilic bacterium isolated from the forest soil of a high elevation mountain in Taiwan.</title>
        <authorList>
            <person name="Wang L.-T."/>
            <person name="Shieh W.Y."/>
        </authorList>
    </citation>
    <scope>NUCLEOTIDE SEQUENCE [LARGE SCALE GENOMIC DNA]</scope>
    <source>
        <strain evidence="1 2">GS1</strain>
    </source>
</reference>
<protein>
    <recommendedName>
        <fullName evidence="3">HEPN domain-containing protein</fullName>
    </recommendedName>
</protein>
<dbReference type="Proteomes" id="UP000451565">
    <property type="component" value="Unassembled WGS sequence"/>
</dbReference>
<organism evidence="1 2">
    <name type="scientific">Glaciimonas soli</name>
    <dbReference type="NCBI Taxonomy" id="2590999"/>
    <lineage>
        <taxon>Bacteria</taxon>
        <taxon>Pseudomonadati</taxon>
        <taxon>Pseudomonadota</taxon>
        <taxon>Betaproteobacteria</taxon>
        <taxon>Burkholderiales</taxon>
        <taxon>Oxalobacteraceae</taxon>
        <taxon>Glaciimonas</taxon>
    </lineage>
</organism>
<evidence type="ECO:0000313" key="1">
    <source>
        <dbReference type="EMBL" id="MQR02477.1"/>
    </source>
</evidence>
<evidence type="ECO:0008006" key="3">
    <source>
        <dbReference type="Google" id="ProtNLM"/>
    </source>
</evidence>
<dbReference type="EMBL" id="WINI01000009">
    <property type="protein sequence ID" value="MQR02477.1"/>
    <property type="molecule type" value="Genomic_DNA"/>
</dbReference>
<comment type="caution">
    <text evidence="1">The sequence shown here is derived from an EMBL/GenBank/DDBJ whole genome shotgun (WGS) entry which is preliminary data.</text>
</comment>
<sequence length="145" mass="16847">MSKQIYSRLKLAQEQLEVALLLFLEKQSYPSAITLAGAAEEIFGKELVRRKKQPNLDWKFDQMAIVHKLLHGKDLERKTFFANENLIRNALKHLNATDTPEITIDLEDTACWMVVRACENARMLDLDIALFQDFDEWFQEHIVGV</sequence>
<evidence type="ECO:0000313" key="2">
    <source>
        <dbReference type="Proteomes" id="UP000451565"/>
    </source>
</evidence>
<dbReference type="AlphaFoldDB" id="A0A843YWV9"/>